<gene>
    <name evidence="3" type="ORF">CJ030_MR5G017090</name>
</gene>
<name>A0A6A1VPG2_9ROSI</name>
<dbReference type="Pfam" id="PF05691">
    <property type="entry name" value="Raffinose_syn"/>
    <property type="match status" value="1"/>
</dbReference>
<dbReference type="InterPro" id="IPR008811">
    <property type="entry name" value="Glycosyl_hydrolases_36"/>
</dbReference>
<dbReference type="EMBL" id="RXIC02000023">
    <property type="protein sequence ID" value="KAB1213827.1"/>
    <property type="molecule type" value="Genomic_DNA"/>
</dbReference>
<dbReference type="OrthoDB" id="849066at2759"/>
<keyword evidence="2" id="KW-0119">Carbohydrate metabolism</keyword>
<reference evidence="3 4" key="1">
    <citation type="journal article" date="2019" name="Plant Biotechnol. J.">
        <title>The red bayberry genome and genetic basis of sex determination.</title>
        <authorList>
            <person name="Jia H.M."/>
            <person name="Jia H.J."/>
            <person name="Cai Q.L."/>
            <person name="Wang Y."/>
            <person name="Zhao H.B."/>
            <person name="Yang W.F."/>
            <person name="Wang G.Y."/>
            <person name="Li Y.H."/>
            <person name="Zhan D.L."/>
            <person name="Shen Y.T."/>
            <person name="Niu Q.F."/>
            <person name="Chang L."/>
            <person name="Qiu J."/>
            <person name="Zhao L."/>
            <person name="Xie H.B."/>
            <person name="Fu W.Y."/>
            <person name="Jin J."/>
            <person name="Li X.W."/>
            <person name="Jiao Y."/>
            <person name="Zhou C.C."/>
            <person name="Tu T."/>
            <person name="Chai C.Y."/>
            <person name="Gao J.L."/>
            <person name="Fan L.J."/>
            <person name="van de Weg E."/>
            <person name="Wang J.Y."/>
            <person name="Gao Z.S."/>
        </authorList>
    </citation>
    <scope>NUCLEOTIDE SEQUENCE [LARGE SCALE GENOMIC DNA]</scope>
    <source>
        <tissue evidence="3">Leaves</tissue>
    </source>
</reference>
<dbReference type="PANTHER" id="PTHR31268">
    <property type="match status" value="1"/>
</dbReference>
<dbReference type="PANTHER" id="PTHR31268:SF12">
    <property type="entry name" value="GALACTINOL--SUCROSE GALACTOSYLTRANSFERASE"/>
    <property type="match status" value="1"/>
</dbReference>
<evidence type="ECO:0000313" key="4">
    <source>
        <dbReference type="Proteomes" id="UP000516437"/>
    </source>
</evidence>
<comment type="similarity">
    <text evidence="1">Belongs to the glycosyl hydrolases 36 family.</text>
</comment>
<evidence type="ECO:0000256" key="1">
    <source>
        <dbReference type="ARBA" id="ARBA00007240"/>
    </source>
</evidence>
<sequence>MPGVPMINCSYNSLWQGQIIQPEWDMFQSDHLCAEFHAGSRTICGGPVYVSDRVGHHIIFISSGSWCYLMEPYSSVGIMPFPPEIASLRTHSLTARPCSNSSVRIKVSGSGTFLAYSSEKHKEADEGFEQ</sequence>
<evidence type="ECO:0000256" key="2">
    <source>
        <dbReference type="ARBA" id="ARBA00023277"/>
    </source>
</evidence>
<evidence type="ECO:0000313" key="3">
    <source>
        <dbReference type="EMBL" id="KAB1213827.1"/>
    </source>
</evidence>
<organism evidence="3 4">
    <name type="scientific">Morella rubra</name>
    <name type="common">Chinese bayberry</name>
    <dbReference type="NCBI Taxonomy" id="262757"/>
    <lineage>
        <taxon>Eukaryota</taxon>
        <taxon>Viridiplantae</taxon>
        <taxon>Streptophyta</taxon>
        <taxon>Embryophyta</taxon>
        <taxon>Tracheophyta</taxon>
        <taxon>Spermatophyta</taxon>
        <taxon>Magnoliopsida</taxon>
        <taxon>eudicotyledons</taxon>
        <taxon>Gunneridae</taxon>
        <taxon>Pentapetalae</taxon>
        <taxon>rosids</taxon>
        <taxon>fabids</taxon>
        <taxon>Fagales</taxon>
        <taxon>Myricaceae</taxon>
        <taxon>Morella</taxon>
    </lineage>
</organism>
<dbReference type="InterPro" id="IPR017853">
    <property type="entry name" value="GH"/>
</dbReference>
<keyword evidence="4" id="KW-1185">Reference proteome</keyword>
<proteinExistence type="inferred from homology"/>
<protein>
    <submittedName>
        <fullName evidence="3">Stachyose synthase</fullName>
    </submittedName>
</protein>
<dbReference type="Proteomes" id="UP000516437">
    <property type="component" value="Chromosome 5"/>
</dbReference>
<dbReference type="AlphaFoldDB" id="A0A6A1VPG2"/>
<comment type="caution">
    <text evidence="3">The sequence shown here is derived from an EMBL/GenBank/DDBJ whole genome shotgun (WGS) entry which is preliminary data.</text>
</comment>
<accession>A0A6A1VPG2</accession>
<dbReference type="SUPFAM" id="SSF51445">
    <property type="entry name" value="(Trans)glycosidases"/>
    <property type="match status" value="1"/>
</dbReference>